<keyword evidence="4" id="KW-1185">Reference proteome</keyword>
<evidence type="ECO:0000313" key="4">
    <source>
        <dbReference type="Proteomes" id="UP001652740"/>
    </source>
</evidence>
<dbReference type="InterPro" id="IPR006621">
    <property type="entry name" value="Nose-resist-to-fluoxetine_N"/>
</dbReference>
<dbReference type="PANTHER" id="PTHR11161:SF0">
    <property type="entry name" value="O-ACYLTRANSFERASE LIKE PROTEIN"/>
    <property type="match status" value="1"/>
</dbReference>
<keyword evidence="2" id="KW-0732">Signal</keyword>
<name>A0ABM3MXS0_GALME</name>
<feature type="transmembrane region" description="Helical" evidence="1">
    <location>
        <begin position="479"/>
        <end position="503"/>
    </location>
</feature>
<keyword evidence="1" id="KW-0812">Transmembrane</keyword>
<feature type="transmembrane region" description="Helical" evidence="1">
    <location>
        <begin position="677"/>
        <end position="701"/>
    </location>
</feature>
<feature type="domain" description="Nose resistant-to-fluoxetine protein N-terminal" evidence="3">
    <location>
        <begin position="43"/>
        <end position="228"/>
    </location>
</feature>
<evidence type="ECO:0000313" key="5">
    <source>
        <dbReference type="RefSeq" id="XP_052756148.1"/>
    </source>
</evidence>
<dbReference type="SMART" id="SM00703">
    <property type="entry name" value="NRF"/>
    <property type="match status" value="1"/>
</dbReference>
<dbReference type="Pfam" id="PF20146">
    <property type="entry name" value="NRF"/>
    <property type="match status" value="1"/>
</dbReference>
<proteinExistence type="predicted"/>
<sequence>MFFKFILIIIASIVVTVNGYLQMVVPDNKNAFDLNLYQEVLDAEQCAAQIKYILRNNTMLLSQFLNAGPKTPRGLLKGNLVDLGSYYECLEIQEKVQNMDIEGKYCMVSIPLNQEFSTINLSEELDLEDISWPELPWTELNSKKTRIKKSTFEGLLKYKMLKAKIQEIFGLTSENILSNEKSSGQLPNLKFNLAVCIPKPCSVNETFKNLLGGLSEVKLDFTEEYCRLPNDKPWTAVDYVALVIFTIIGVLIFLSTFYDIRHEVILKKDAKTANKLYRSFSIYTNTRRLVTYTPSPGALECMDGIRAIAMMWVIIGHTFANQMVSATVWNPLDGLNWISSFWSLWITTAPITVDTFFMMAGLLIVYTTAEKMTRSKLIKNLHLFYLNRYLRLFPVLAASVLLQASLFNRVTDGPNWNTVAQQTHQCRVYWWPTLLYIHNYYSPRFMCLPHTWYLAIDFQLFFLSPIILFWVVSGRKRTAWVGLFAGLLISLSAATIFNFIMGFRSASITVREPKEGEPNYDTGFYINTLTRAPPFFVGMIIGYVLHIFRGKKVVIPKIQVTLLWLLTIVLSSAVIFSNYPILQADWDNQLADNFLNSFQRSTWAMCIGWLIFSCVHGYGGPINWLLSLRMWKILGRLSYAMYILHYQLIFVINGTLLSPIYFNVEFSIRQFIVDFTISLLVAFAVTLCVDSPCSVLIKYFLGGSKRSKSSPAIPSLSIENKKDTVEVP</sequence>
<feature type="transmembrane region" description="Helical" evidence="1">
    <location>
        <begin position="389"/>
        <end position="407"/>
    </location>
</feature>
<organism evidence="4 5">
    <name type="scientific">Galleria mellonella</name>
    <name type="common">Greater wax moth</name>
    <dbReference type="NCBI Taxonomy" id="7137"/>
    <lineage>
        <taxon>Eukaryota</taxon>
        <taxon>Metazoa</taxon>
        <taxon>Ecdysozoa</taxon>
        <taxon>Arthropoda</taxon>
        <taxon>Hexapoda</taxon>
        <taxon>Insecta</taxon>
        <taxon>Pterygota</taxon>
        <taxon>Neoptera</taxon>
        <taxon>Endopterygota</taxon>
        <taxon>Lepidoptera</taxon>
        <taxon>Glossata</taxon>
        <taxon>Ditrysia</taxon>
        <taxon>Pyraloidea</taxon>
        <taxon>Pyralidae</taxon>
        <taxon>Galleriinae</taxon>
        <taxon>Galleria</taxon>
    </lineage>
</organism>
<feature type="transmembrane region" description="Helical" evidence="1">
    <location>
        <begin position="341"/>
        <end position="368"/>
    </location>
</feature>
<feature type="transmembrane region" description="Helical" evidence="1">
    <location>
        <begin position="309"/>
        <end position="329"/>
    </location>
</feature>
<gene>
    <name evidence="5" type="primary">LOC113513638</name>
</gene>
<dbReference type="RefSeq" id="XP_052756148.1">
    <property type="nucleotide sequence ID" value="XM_052900188.1"/>
</dbReference>
<feature type="signal peptide" evidence="2">
    <location>
        <begin position="1"/>
        <end position="19"/>
    </location>
</feature>
<feature type="transmembrane region" description="Helical" evidence="1">
    <location>
        <begin position="452"/>
        <end position="472"/>
    </location>
</feature>
<dbReference type="InterPro" id="IPR002656">
    <property type="entry name" value="Acyl_transf_3_dom"/>
</dbReference>
<feature type="transmembrane region" description="Helical" evidence="1">
    <location>
        <begin position="523"/>
        <end position="548"/>
    </location>
</feature>
<keyword evidence="1" id="KW-0472">Membrane</keyword>
<feature type="transmembrane region" description="Helical" evidence="1">
    <location>
        <begin position="239"/>
        <end position="258"/>
    </location>
</feature>
<protein>
    <submittedName>
        <fullName evidence="5">Nose resistant to fluoxetine protein 6-like</fullName>
    </submittedName>
</protein>
<feature type="transmembrane region" description="Helical" evidence="1">
    <location>
        <begin position="602"/>
        <end position="627"/>
    </location>
</feature>
<dbReference type="PANTHER" id="PTHR11161">
    <property type="entry name" value="O-ACYLTRANSFERASE"/>
    <property type="match status" value="1"/>
</dbReference>
<dbReference type="GeneID" id="113513638"/>
<feature type="transmembrane region" description="Helical" evidence="1">
    <location>
        <begin position="639"/>
        <end position="662"/>
    </location>
</feature>
<evidence type="ECO:0000256" key="2">
    <source>
        <dbReference type="SAM" id="SignalP"/>
    </source>
</evidence>
<keyword evidence="1" id="KW-1133">Transmembrane helix</keyword>
<reference evidence="5" key="1">
    <citation type="submission" date="2025-08" db="UniProtKB">
        <authorList>
            <consortium name="RefSeq"/>
        </authorList>
    </citation>
    <scope>IDENTIFICATION</scope>
    <source>
        <tissue evidence="5">Whole larvae</tissue>
    </source>
</reference>
<accession>A0ABM3MXS0</accession>
<dbReference type="Pfam" id="PF01757">
    <property type="entry name" value="Acyl_transf_3"/>
    <property type="match status" value="1"/>
</dbReference>
<evidence type="ECO:0000259" key="3">
    <source>
        <dbReference type="SMART" id="SM00703"/>
    </source>
</evidence>
<dbReference type="InterPro" id="IPR052728">
    <property type="entry name" value="O2_lipid_transport_reg"/>
</dbReference>
<dbReference type="Proteomes" id="UP001652740">
    <property type="component" value="Unplaced"/>
</dbReference>
<feature type="chain" id="PRO_5046135971" evidence="2">
    <location>
        <begin position="20"/>
        <end position="728"/>
    </location>
</feature>
<feature type="transmembrane region" description="Helical" evidence="1">
    <location>
        <begin position="560"/>
        <end position="582"/>
    </location>
</feature>
<evidence type="ECO:0000256" key="1">
    <source>
        <dbReference type="SAM" id="Phobius"/>
    </source>
</evidence>